<dbReference type="EMBL" id="CM037015">
    <property type="protein sequence ID" value="KAH7680758.1"/>
    <property type="molecule type" value="Genomic_DNA"/>
</dbReference>
<gene>
    <name evidence="1" type="ORF">IHE45_05G013700</name>
</gene>
<protein>
    <submittedName>
        <fullName evidence="1">TPR-like protein</fullName>
    </submittedName>
</protein>
<name>A0ACB7W014_DIOAL</name>
<sequence>MRIGSAVQALNCSLRNFSDHGNYNYQSLQVLLQMCAKNKHINAGKCCHALAIHAGLLADTLICNMLINVYSKCGLVQYARYVFDRMPERSVVSWNTMIAAHNHQWQDTEALELFMEMRCDCTSLVTKFTLSSVLCACAAKGAILESRQLHALAVKIAVDSNVYVGTALLDVYGKCGMIDDACWAFENMSEKSSVTWSSMIAGYVQNDLYEEALLFFRKAQVLGVECTQFTLSAVLSACASLAATIEGVQLHAISMKVGFRSDVYVMTSLIDVYSRCGCIAEAYLVFTDMVEKSIVLWNAMIAGFSRHACVNEAMILFEKMQQNSICPNEVTYISLLSACSHVGSVESGRRYFDQMLKDENVQPNVLHYSCMVDVLGRSGHIQEAWRLIENMPFKATASMWGSLLGACRTHGDLRLAKVAAEHLFEIEPENAGNHVLLSNLYAANRRWGDVANARKLLKDSGAKKEIGKSWIEVKNRVHIFVVGDHNHPRYSEIYAKLEDLENEMKKLAYKVETHSDLHDVEENQKQELLRHHSEKLALAFGLISLPSGLPIRIKKNLRICGDCHSFMKFASRISDGEIIVRDTNRFHHFRSGSCSCQDFW</sequence>
<accession>A0ACB7W014</accession>
<evidence type="ECO:0000313" key="2">
    <source>
        <dbReference type="Proteomes" id="UP000827976"/>
    </source>
</evidence>
<proteinExistence type="predicted"/>
<organism evidence="1 2">
    <name type="scientific">Dioscorea alata</name>
    <name type="common">Purple yam</name>
    <dbReference type="NCBI Taxonomy" id="55571"/>
    <lineage>
        <taxon>Eukaryota</taxon>
        <taxon>Viridiplantae</taxon>
        <taxon>Streptophyta</taxon>
        <taxon>Embryophyta</taxon>
        <taxon>Tracheophyta</taxon>
        <taxon>Spermatophyta</taxon>
        <taxon>Magnoliopsida</taxon>
        <taxon>Liliopsida</taxon>
        <taxon>Dioscoreales</taxon>
        <taxon>Dioscoreaceae</taxon>
        <taxon>Dioscorea</taxon>
    </lineage>
</organism>
<keyword evidence="2" id="KW-1185">Reference proteome</keyword>
<dbReference type="Proteomes" id="UP000827976">
    <property type="component" value="Chromosome 5"/>
</dbReference>
<reference evidence="2" key="1">
    <citation type="journal article" date="2022" name="Nat. Commun.">
        <title>Chromosome evolution and the genetic basis of agronomically important traits in greater yam.</title>
        <authorList>
            <person name="Bredeson J.V."/>
            <person name="Lyons J.B."/>
            <person name="Oniyinde I.O."/>
            <person name="Okereke N.R."/>
            <person name="Kolade O."/>
            <person name="Nnabue I."/>
            <person name="Nwadili C.O."/>
            <person name="Hribova E."/>
            <person name="Parker M."/>
            <person name="Nwogha J."/>
            <person name="Shu S."/>
            <person name="Carlson J."/>
            <person name="Kariba R."/>
            <person name="Muthemba S."/>
            <person name="Knop K."/>
            <person name="Barton G.J."/>
            <person name="Sherwood A.V."/>
            <person name="Lopez-Montes A."/>
            <person name="Asiedu R."/>
            <person name="Jamnadass R."/>
            <person name="Muchugi A."/>
            <person name="Goodstein D."/>
            <person name="Egesi C.N."/>
            <person name="Featherston J."/>
            <person name="Asfaw A."/>
            <person name="Simpson G.G."/>
            <person name="Dolezel J."/>
            <person name="Hendre P.S."/>
            <person name="Van Deynze A."/>
            <person name="Kumar P.L."/>
            <person name="Obidiegwu J.E."/>
            <person name="Bhattacharjee R."/>
            <person name="Rokhsar D.S."/>
        </authorList>
    </citation>
    <scope>NUCLEOTIDE SEQUENCE [LARGE SCALE GENOMIC DNA]</scope>
    <source>
        <strain evidence="2">cv. TDa95/00328</strain>
    </source>
</reference>
<comment type="caution">
    <text evidence="1">The sequence shown here is derived from an EMBL/GenBank/DDBJ whole genome shotgun (WGS) entry which is preliminary data.</text>
</comment>
<evidence type="ECO:0000313" key="1">
    <source>
        <dbReference type="EMBL" id="KAH7680758.1"/>
    </source>
</evidence>